<dbReference type="KEGG" id="dci:103521418"/>
<dbReference type="SMART" id="SM00220">
    <property type="entry name" value="S_TKc"/>
    <property type="match status" value="1"/>
</dbReference>
<dbReference type="InterPro" id="IPR011009">
    <property type="entry name" value="Kinase-like_dom_sf"/>
</dbReference>
<name>A0A1S4EQG8_DIACI</name>
<keyword evidence="2" id="KW-0808">Transferase</keyword>
<organism evidence="10 11">
    <name type="scientific">Diaphorina citri</name>
    <name type="common">Asian citrus psyllid</name>
    <dbReference type="NCBI Taxonomy" id="121845"/>
    <lineage>
        <taxon>Eukaryota</taxon>
        <taxon>Metazoa</taxon>
        <taxon>Ecdysozoa</taxon>
        <taxon>Arthropoda</taxon>
        <taxon>Hexapoda</taxon>
        <taxon>Insecta</taxon>
        <taxon>Pterygota</taxon>
        <taxon>Neoptera</taxon>
        <taxon>Paraneoptera</taxon>
        <taxon>Hemiptera</taxon>
        <taxon>Sternorrhyncha</taxon>
        <taxon>Psylloidea</taxon>
        <taxon>Psyllidae</taxon>
        <taxon>Diaphorininae</taxon>
        <taxon>Diaphorina</taxon>
    </lineage>
</organism>
<evidence type="ECO:0000256" key="3">
    <source>
        <dbReference type="ARBA" id="ARBA00022741"/>
    </source>
</evidence>
<comment type="similarity">
    <text evidence="7">Belongs to the protein kinase superfamily.</text>
</comment>
<dbReference type="PROSITE" id="PS50011">
    <property type="entry name" value="PROTEIN_KINASE_DOM"/>
    <property type="match status" value="1"/>
</dbReference>
<dbReference type="Proteomes" id="UP000079169">
    <property type="component" value="Unplaced"/>
</dbReference>
<dbReference type="FunFam" id="3.30.200.20:FF:000042">
    <property type="entry name" value="Aurora kinase A"/>
    <property type="match status" value="1"/>
</dbReference>
<keyword evidence="1 7" id="KW-0723">Serine/threonine-protein kinase</keyword>
<sequence>MFLYDYEIQEQIGKGGFATVFRAKNYKKNQDVAVKVINWQLMKERKFEEKVLQEIEIHSKLCHPNVIKLLDHFSYSDNIYLVLELCENDTVKRYLEENGRLSEREARDLLEQIVHGLLYLQSQNIVHRDIKPDNLLLTKDMQVVATRSSHGLEADCWALGCILYALLVGSPPFDSGSAKNTVTQVVMKNPKIPSHISRSASELIQNLLQKDPTRRMKLNDVLRHPFMCSQTRGRSNSSSSANKKFSAHEAKDSGMGSNSFSRDNSPLITYNYHRSR</sequence>
<evidence type="ECO:0000256" key="1">
    <source>
        <dbReference type="ARBA" id="ARBA00022527"/>
    </source>
</evidence>
<evidence type="ECO:0000313" key="11">
    <source>
        <dbReference type="RefSeq" id="XP_017304297.1"/>
    </source>
</evidence>
<evidence type="ECO:0000256" key="8">
    <source>
        <dbReference type="SAM" id="MobiDB-lite"/>
    </source>
</evidence>
<feature type="region of interest" description="Disordered" evidence="8">
    <location>
        <begin position="229"/>
        <end position="276"/>
    </location>
</feature>
<evidence type="ECO:0000256" key="2">
    <source>
        <dbReference type="ARBA" id="ARBA00022679"/>
    </source>
</evidence>
<keyword evidence="5 6" id="KW-0067">ATP-binding</keyword>
<keyword evidence="3 6" id="KW-0547">Nucleotide-binding</keyword>
<feature type="binding site" evidence="6">
    <location>
        <position position="35"/>
    </location>
    <ligand>
        <name>ATP</name>
        <dbReference type="ChEBI" id="CHEBI:30616"/>
    </ligand>
</feature>
<dbReference type="OMA" id="HELECMC"/>
<evidence type="ECO:0000256" key="6">
    <source>
        <dbReference type="PROSITE-ProRule" id="PRU10141"/>
    </source>
</evidence>
<dbReference type="PANTHER" id="PTHR24345">
    <property type="entry name" value="SERINE/THREONINE-PROTEIN KINASE PLK"/>
    <property type="match status" value="1"/>
</dbReference>
<feature type="non-terminal residue" evidence="11">
    <location>
        <position position="276"/>
    </location>
</feature>
<evidence type="ECO:0000256" key="5">
    <source>
        <dbReference type="ARBA" id="ARBA00022840"/>
    </source>
</evidence>
<dbReference type="InterPro" id="IPR008271">
    <property type="entry name" value="Ser/Thr_kinase_AS"/>
</dbReference>
<dbReference type="GO" id="GO:0005524">
    <property type="term" value="F:ATP binding"/>
    <property type="evidence" value="ECO:0007669"/>
    <property type="project" value="UniProtKB-UniRule"/>
</dbReference>
<dbReference type="PROSITE" id="PS00107">
    <property type="entry name" value="PROTEIN_KINASE_ATP"/>
    <property type="match status" value="1"/>
</dbReference>
<evidence type="ECO:0000256" key="4">
    <source>
        <dbReference type="ARBA" id="ARBA00022777"/>
    </source>
</evidence>
<reference evidence="11" key="1">
    <citation type="submission" date="2025-08" db="UniProtKB">
        <authorList>
            <consortium name="RefSeq"/>
        </authorList>
    </citation>
    <scope>IDENTIFICATION</scope>
</reference>
<keyword evidence="4" id="KW-0418">Kinase</keyword>
<dbReference type="STRING" id="121845.A0A1S4EQG8"/>
<dbReference type="InterPro" id="IPR000719">
    <property type="entry name" value="Prot_kinase_dom"/>
</dbReference>
<dbReference type="SUPFAM" id="SSF56112">
    <property type="entry name" value="Protein kinase-like (PK-like)"/>
    <property type="match status" value="1"/>
</dbReference>
<dbReference type="PROSITE" id="PS00108">
    <property type="entry name" value="PROTEIN_KINASE_ST"/>
    <property type="match status" value="1"/>
</dbReference>
<dbReference type="GO" id="GO:0004674">
    <property type="term" value="F:protein serine/threonine kinase activity"/>
    <property type="evidence" value="ECO:0007669"/>
    <property type="project" value="UniProtKB-KW"/>
</dbReference>
<feature type="compositionally biased region" description="Polar residues" evidence="8">
    <location>
        <begin position="255"/>
        <end position="268"/>
    </location>
</feature>
<dbReference type="Gene3D" id="1.10.510.10">
    <property type="entry name" value="Transferase(Phosphotransferase) domain 1"/>
    <property type="match status" value="2"/>
</dbReference>
<dbReference type="InterPro" id="IPR017441">
    <property type="entry name" value="Protein_kinase_ATP_BS"/>
</dbReference>
<evidence type="ECO:0000313" key="10">
    <source>
        <dbReference type="Proteomes" id="UP000079169"/>
    </source>
</evidence>
<evidence type="ECO:0000256" key="7">
    <source>
        <dbReference type="RuleBase" id="RU000304"/>
    </source>
</evidence>
<dbReference type="AlphaFoldDB" id="A0A1S4EQG8"/>
<keyword evidence="10" id="KW-1185">Reference proteome</keyword>
<dbReference type="PaxDb" id="121845-A0A1S4EQG8"/>
<accession>A0A1S4EQG8</accession>
<feature type="domain" description="Protein kinase" evidence="9">
    <location>
        <begin position="6"/>
        <end position="227"/>
    </location>
</feature>
<dbReference type="GeneID" id="103521418"/>
<proteinExistence type="inferred from homology"/>
<evidence type="ECO:0000259" key="9">
    <source>
        <dbReference type="PROSITE" id="PS50011"/>
    </source>
</evidence>
<gene>
    <name evidence="11" type="primary">LOC103521418</name>
</gene>
<protein>
    <submittedName>
        <fullName evidence="11">Serine/threonine-protein kinase PLK4-like</fullName>
    </submittedName>
</protein>
<dbReference type="RefSeq" id="XP_017304297.1">
    <property type="nucleotide sequence ID" value="XM_017448808.2"/>
</dbReference>
<dbReference type="PANTHER" id="PTHR24345:SF91">
    <property type="entry name" value="SERINE_THREONINE-PROTEIN KINASE PLK4"/>
    <property type="match status" value="1"/>
</dbReference>
<dbReference type="Pfam" id="PF00069">
    <property type="entry name" value="Pkinase"/>
    <property type="match status" value="2"/>
</dbReference>
<feature type="compositionally biased region" description="Low complexity" evidence="8">
    <location>
        <begin position="235"/>
        <end position="244"/>
    </location>
</feature>
<dbReference type="GO" id="GO:0005634">
    <property type="term" value="C:nucleus"/>
    <property type="evidence" value="ECO:0007669"/>
    <property type="project" value="TreeGrafter"/>
</dbReference>